<keyword evidence="7 10" id="KW-0443">Lipid metabolism</keyword>
<feature type="transmembrane region" description="Helical" evidence="10">
    <location>
        <begin position="109"/>
        <end position="130"/>
    </location>
</feature>
<dbReference type="RefSeq" id="XP_034102024.1">
    <property type="nucleotide sequence ID" value="XM_034246133.2"/>
</dbReference>
<proteinExistence type="inferred from homology"/>
<keyword evidence="8 10" id="KW-0472">Membrane</keyword>
<dbReference type="InterPro" id="IPR002076">
    <property type="entry name" value="ELO_fam"/>
</dbReference>
<evidence type="ECO:0000313" key="12">
    <source>
        <dbReference type="RefSeq" id="XP_034102024.1"/>
    </source>
</evidence>
<dbReference type="GO" id="GO:0030148">
    <property type="term" value="P:sphingolipid biosynthetic process"/>
    <property type="evidence" value="ECO:0007669"/>
    <property type="project" value="TreeGrafter"/>
</dbReference>
<keyword evidence="6 10" id="KW-1133">Transmembrane helix</keyword>
<keyword evidence="2 10" id="KW-0444">Lipid biosynthesis</keyword>
<keyword evidence="5 10" id="KW-0276">Fatty acid metabolism</keyword>
<evidence type="ECO:0000256" key="6">
    <source>
        <dbReference type="ARBA" id="ARBA00022989"/>
    </source>
</evidence>
<evidence type="ECO:0000256" key="3">
    <source>
        <dbReference type="ARBA" id="ARBA00022679"/>
    </source>
</evidence>
<evidence type="ECO:0000256" key="5">
    <source>
        <dbReference type="ARBA" id="ARBA00022832"/>
    </source>
</evidence>
<protein>
    <recommendedName>
        <fullName evidence="10">Elongation of very long chain fatty acids protein</fullName>
        <ecNumber evidence="10">2.3.1.199</ecNumber>
    </recommendedName>
    <alternativeName>
        <fullName evidence="10">Very-long-chain 3-oxoacyl-CoA synthase</fullName>
    </alternativeName>
</protein>
<dbReference type="Proteomes" id="UP000515160">
    <property type="component" value="Chromosome 3"/>
</dbReference>
<evidence type="ECO:0000256" key="4">
    <source>
        <dbReference type="ARBA" id="ARBA00022692"/>
    </source>
</evidence>
<feature type="transmembrane region" description="Helical" evidence="10">
    <location>
        <begin position="167"/>
        <end position="185"/>
    </location>
</feature>
<evidence type="ECO:0000313" key="11">
    <source>
        <dbReference type="Proteomes" id="UP000515160"/>
    </source>
</evidence>
<keyword evidence="9 10" id="KW-0275">Fatty acid biosynthesis</keyword>
<dbReference type="AlphaFoldDB" id="A0A6P8WEV4"/>
<evidence type="ECO:0000256" key="10">
    <source>
        <dbReference type="RuleBase" id="RU361115"/>
    </source>
</evidence>
<keyword evidence="3 10" id="KW-0808">Transferase</keyword>
<organism evidence="11 12">
    <name type="scientific">Drosophila albomicans</name>
    <name type="common">Fruit fly</name>
    <dbReference type="NCBI Taxonomy" id="7291"/>
    <lineage>
        <taxon>Eukaryota</taxon>
        <taxon>Metazoa</taxon>
        <taxon>Ecdysozoa</taxon>
        <taxon>Arthropoda</taxon>
        <taxon>Hexapoda</taxon>
        <taxon>Insecta</taxon>
        <taxon>Pterygota</taxon>
        <taxon>Neoptera</taxon>
        <taxon>Endopterygota</taxon>
        <taxon>Diptera</taxon>
        <taxon>Brachycera</taxon>
        <taxon>Muscomorpha</taxon>
        <taxon>Ephydroidea</taxon>
        <taxon>Drosophilidae</taxon>
        <taxon>Drosophila</taxon>
    </lineage>
</organism>
<dbReference type="Pfam" id="PF01151">
    <property type="entry name" value="ELO"/>
    <property type="match status" value="1"/>
</dbReference>
<feature type="transmembrane region" description="Helical" evidence="10">
    <location>
        <begin position="63"/>
        <end position="89"/>
    </location>
</feature>
<comment type="similarity">
    <text evidence="10">Belongs to the ELO family.</text>
</comment>
<dbReference type="PANTHER" id="PTHR11157:SF116">
    <property type="entry name" value="ELONGATION OF VERY LONG CHAIN FATTY ACIDS PROTEIN-RELATED"/>
    <property type="match status" value="1"/>
</dbReference>
<evidence type="ECO:0000256" key="9">
    <source>
        <dbReference type="ARBA" id="ARBA00023160"/>
    </source>
</evidence>
<dbReference type="GO" id="GO:0019367">
    <property type="term" value="P:fatty acid elongation, saturated fatty acid"/>
    <property type="evidence" value="ECO:0007669"/>
    <property type="project" value="TreeGrafter"/>
</dbReference>
<evidence type="ECO:0000256" key="1">
    <source>
        <dbReference type="ARBA" id="ARBA00004141"/>
    </source>
</evidence>
<feature type="transmembrane region" description="Helical" evidence="10">
    <location>
        <begin position="20"/>
        <end position="42"/>
    </location>
</feature>
<evidence type="ECO:0000256" key="2">
    <source>
        <dbReference type="ARBA" id="ARBA00022516"/>
    </source>
</evidence>
<dbReference type="GO" id="GO:0009922">
    <property type="term" value="F:fatty acid elongase activity"/>
    <property type="evidence" value="ECO:0007669"/>
    <property type="project" value="UniProtKB-EC"/>
</dbReference>
<comment type="subcellular location">
    <subcellularLocation>
        <location evidence="1">Membrane</location>
        <topology evidence="1">Multi-pass membrane protein</topology>
    </subcellularLocation>
</comment>
<evidence type="ECO:0000256" key="7">
    <source>
        <dbReference type="ARBA" id="ARBA00023098"/>
    </source>
</evidence>
<dbReference type="OrthoDB" id="434092at2759"/>
<evidence type="ECO:0000256" key="8">
    <source>
        <dbReference type="ARBA" id="ARBA00023136"/>
    </source>
</evidence>
<dbReference type="GO" id="GO:0005789">
    <property type="term" value="C:endoplasmic reticulum membrane"/>
    <property type="evidence" value="ECO:0007669"/>
    <property type="project" value="TreeGrafter"/>
</dbReference>
<keyword evidence="11" id="KW-1185">Reference proteome</keyword>
<feature type="transmembrane region" description="Helical" evidence="10">
    <location>
        <begin position="142"/>
        <end position="161"/>
    </location>
</feature>
<name>A0A6P8WEV4_DROAB</name>
<accession>A0A6P8WEV4</accession>
<gene>
    <name evidence="12" type="primary">LOC117566591</name>
</gene>
<dbReference type="GeneID" id="117566591"/>
<dbReference type="PANTHER" id="PTHR11157">
    <property type="entry name" value="FATTY ACID ACYL TRANSFERASE-RELATED"/>
    <property type="match status" value="1"/>
</dbReference>
<reference evidence="12" key="1">
    <citation type="submission" date="2025-08" db="UniProtKB">
        <authorList>
            <consortium name="RefSeq"/>
        </authorList>
    </citation>
    <scope>IDENTIFICATION</scope>
    <source>
        <strain evidence="12">15112-1751.03</strain>
        <tissue evidence="12">Whole Adult</tissue>
    </source>
</reference>
<dbReference type="EC" id="2.3.1.199" evidence="10"/>
<feature type="transmembrane region" description="Helical" evidence="10">
    <location>
        <begin position="205"/>
        <end position="222"/>
    </location>
</feature>
<dbReference type="GO" id="GO:0034626">
    <property type="term" value="P:fatty acid elongation, polyunsaturated fatty acid"/>
    <property type="evidence" value="ECO:0007669"/>
    <property type="project" value="TreeGrafter"/>
</dbReference>
<comment type="catalytic activity">
    <reaction evidence="10">
        <text>a very-long-chain acyl-CoA + malonyl-CoA + H(+) = a very-long-chain 3-oxoacyl-CoA + CO2 + CoA</text>
        <dbReference type="Rhea" id="RHEA:32727"/>
        <dbReference type="ChEBI" id="CHEBI:15378"/>
        <dbReference type="ChEBI" id="CHEBI:16526"/>
        <dbReference type="ChEBI" id="CHEBI:57287"/>
        <dbReference type="ChEBI" id="CHEBI:57384"/>
        <dbReference type="ChEBI" id="CHEBI:90725"/>
        <dbReference type="ChEBI" id="CHEBI:90736"/>
        <dbReference type="EC" id="2.3.1.199"/>
    </reaction>
</comment>
<sequence>MNTTVELFFGLPPPDPETKNFPLLGSHWPLTTIITVYLIFVLKLGPKFMENRKPYNLTYVLNFYNIFQVIYNSIVFGLAFYYLIINPVYDWSCMIRLSLDHPKKNVERWIGYAYFINKIIDLLDTVFFVLRKSYKQITLLHVYHHVLMTSPVYWTIQFYGFGGQYTTLGFLNTGVHAVMYFYYFISARYPELKGSFWWKKYITKLQLLQFILLFIQPFYVLLSNPGCKVPLFLHIFQLIVSTSMVTMFSRFYYLAYVKPKPQKLLKQE</sequence>
<keyword evidence="4 10" id="KW-0812">Transmembrane</keyword>
<dbReference type="GO" id="GO:0034625">
    <property type="term" value="P:fatty acid elongation, monounsaturated fatty acid"/>
    <property type="evidence" value="ECO:0007669"/>
    <property type="project" value="TreeGrafter"/>
</dbReference>
<dbReference type="GO" id="GO:0042761">
    <property type="term" value="P:very long-chain fatty acid biosynthetic process"/>
    <property type="evidence" value="ECO:0007669"/>
    <property type="project" value="TreeGrafter"/>
</dbReference>
<feature type="transmembrane region" description="Helical" evidence="10">
    <location>
        <begin position="234"/>
        <end position="256"/>
    </location>
</feature>